<dbReference type="GO" id="GO:0016787">
    <property type="term" value="F:hydrolase activity"/>
    <property type="evidence" value="ECO:0007669"/>
    <property type="project" value="UniProtKB-KW"/>
</dbReference>
<keyword evidence="4" id="KW-0540">Nuclease</keyword>
<dbReference type="PANTHER" id="PTHR22930">
    <property type="match status" value="1"/>
</dbReference>
<sequence>MPRKASGETYIWDTAKEKKNSLQKLMSTWPTVVVNIHPLQSSIDRPTSLILRYDQSTDRVICSDDAWQSFIQVYKKCNHLRHEGLRTNELHYNVFEKNHAAGGSGFGSVTMRDDSTPYVDHEGSMDNSGTWPVLEEHLTLTTSARHCNNRRLSIDAGPSRSRGSSGKRKQREETNEMTYMAMQEILSHFHSQSHSGTTDNNVTLLRCSSTAPAYHLLPDDNRRAVCSFDMKFTYMLAGYEGSCHDARMLEEAIAFHDFPIPPPGKVYVADSGYANKDCLMSLFRRETFKILKGINNYLMDKQVMISVACAILHNFIRMVQVGDPFLEENAADCVPVGGHVYVYADYVLADGVDGTGPSTGTQQHASRRGAMNQMRDMMVDDM</sequence>
<comment type="caution">
    <text evidence="10">The sequence shown here is derived from an EMBL/GenBank/DDBJ whole genome shotgun (WGS) entry which is preliminary data.</text>
</comment>
<evidence type="ECO:0000256" key="7">
    <source>
        <dbReference type="ARBA" id="ARBA00023242"/>
    </source>
</evidence>
<comment type="cofactor">
    <cofactor evidence="1">
        <name>a divalent metal cation</name>
        <dbReference type="ChEBI" id="CHEBI:60240"/>
    </cofactor>
</comment>
<feature type="domain" description="DDE Tnp4" evidence="9">
    <location>
        <begin position="224"/>
        <end position="280"/>
    </location>
</feature>
<evidence type="ECO:0000256" key="8">
    <source>
        <dbReference type="SAM" id="MobiDB-lite"/>
    </source>
</evidence>
<organism evidence="10 11">
    <name type="scientific">Ficus carica</name>
    <name type="common">Common fig</name>
    <dbReference type="NCBI Taxonomy" id="3494"/>
    <lineage>
        <taxon>Eukaryota</taxon>
        <taxon>Viridiplantae</taxon>
        <taxon>Streptophyta</taxon>
        <taxon>Embryophyta</taxon>
        <taxon>Tracheophyta</taxon>
        <taxon>Spermatophyta</taxon>
        <taxon>Magnoliopsida</taxon>
        <taxon>eudicotyledons</taxon>
        <taxon>Gunneridae</taxon>
        <taxon>Pentapetalae</taxon>
        <taxon>rosids</taxon>
        <taxon>fabids</taxon>
        <taxon>Rosales</taxon>
        <taxon>Moraceae</taxon>
        <taxon>Ficeae</taxon>
        <taxon>Ficus</taxon>
    </lineage>
</organism>
<keyword evidence="7" id="KW-0539">Nucleus</keyword>
<keyword evidence="5" id="KW-0479">Metal-binding</keyword>
<dbReference type="GO" id="GO:0046872">
    <property type="term" value="F:metal ion binding"/>
    <property type="evidence" value="ECO:0007669"/>
    <property type="project" value="UniProtKB-KW"/>
</dbReference>
<name>A0AA88ACB5_FICCA</name>
<feature type="region of interest" description="Disordered" evidence="8">
    <location>
        <begin position="149"/>
        <end position="174"/>
    </location>
</feature>
<evidence type="ECO:0000313" key="10">
    <source>
        <dbReference type="EMBL" id="GMN43243.1"/>
    </source>
</evidence>
<dbReference type="PANTHER" id="PTHR22930:SF251">
    <property type="entry name" value="DDE TNP4 DOMAIN-CONTAINING PROTEIN"/>
    <property type="match status" value="1"/>
</dbReference>
<reference evidence="10" key="1">
    <citation type="submission" date="2023-07" db="EMBL/GenBank/DDBJ databases">
        <title>draft genome sequence of fig (Ficus carica).</title>
        <authorList>
            <person name="Takahashi T."/>
            <person name="Nishimura K."/>
        </authorList>
    </citation>
    <scope>NUCLEOTIDE SEQUENCE</scope>
</reference>
<dbReference type="GO" id="GO:0005634">
    <property type="term" value="C:nucleus"/>
    <property type="evidence" value="ECO:0007669"/>
    <property type="project" value="UniProtKB-SubCell"/>
</dbReference>
<evidence type="ECO:0000256" key="3">
    <source>
        <dbReference type="ARBA" id="ARBA00006958"/>
    </source>
</evidence>
<comment type="subcellular location">
    <subcellularLocation>
        <location evidence="2">Nucleus</location>
    </subcellularLocation>
</comment>
<dbReference type="Proteomes" id="UP001187192">
    <property type="component" value="Unassembled WGS sequence"/>
</dbReference>
<evidence type="ECO:0000256" key="2">
    <source>
        <dbReference type="ARBA" id="ARBA00004123"/>
    </source>
</evidence>
<dbReference type="EMBL" id="BTGU01000016">
    <property type="protein sequence ID" value="GMN43243.1"/>
    <property type="molecule type" value="Genomic_DNA"/>
</dbReference>
<dbReference type="InterPro" id="IPR045249">
    <property type="entry name" value="HARBI1-like"/>
</dbReference>
<dbReference type="Pfam" id="PF13359">
    <property type="entry name" value="DDE_Tnp_4"/>
    <property type="match status" value="1"/>
</dbReference>
<dbReference type="InterPro" id="IPR027806">
    <property type="entry name" value="HARBI1_dom"/>
</dbReference>
<evidence type="ECO:0000313" key="11">
    <source>
        <dbReference type="Proteomes" id="UP001187192"/>
    </source>
</evidence>
<keyword evidence="11" id="KW-1185">Reference proteome</keyword>
<dbReference type="AlphaFoldDB" id="A0AA88ACB5"/>
<evidence type="ECO:0000256" key="1">
    <source>
        <dbReference type="ARBA" id="ARBA00001968"/>
    </source>
</evidence>
<keyword evidence="6" id="KW-0378">Hydrolase</keyword>
<accession>A0AA88ACB5</accession>
<evidence type="ECO:0000256" key="4">
    <source>
        <dbReference type="ARBA" id="ARBA00022722"/>
    </source>
</evidence>
<proteinExistence type="inferred from homology"/>
<dbReference type="GO" id="GO:0004518">
    <property type="term" value="F:nuclease activity"/>
    <property type="evidence" value="ECO:0007669"/>
    <property type="project" value="UniProtKB-KW"/>
</dbReference>
<protein>
    <recommendedName>
        <fullName evidence="9">DDE Tnp4 domain-containing protein</fullName>
    </recommendedName>
</protein>
<evidence type="ECO:0000256" key="6">
    <source>
        <dbReference type="ARBA" id="ARBA00022801"/>
    </source>
</evidence>
<evidence type="ECO:0000259" key="9">
    <source>
        <dbReference type="Pfam" id="PF13359"/>
    </source>
</evidence>
<gene>
    <name evidence="10" type="ORF">TIFTF001_012447</name>
</gene>
<comment type="similarity">
    <text evidence="3">Belongs to the HARBI1 family.</text>
</comment>
<evidence type="ECO:0000256" key="5">
    <source>
        <dbReference type="ARBA" id="ARBA00022723"/>
    </source>
</evidence>